<reference evidence="4 5" key="1">
    <citation type="journal article" date="2018" name="Mol. Biol. Evol.">
        <title>Broad Genomic Sampling Reveals a Smut Pathogenic Ancestry of the Fungal Clade Ustilaginomycotina.</title>
        <authorList>
            <person name="Kijpornyongpan T."/>
            <person name="Mondo S.J."/>
            <person name="Barry K."/>
            <person name="Sandor L."/>
            <person name="Lee J."/>
            <person name="Lipzen A."/>
            <person name="Pangilinan J."/>
            <person name="LaButti K."/>
            <person name="Hainaut M."/>
            <person name="Henrissat B."/>
            <person name="Grigoriev I.V."/>
            <person name="Spatafora J.W."/>
            <person name="Aime M.C."/>
        </authorList>
    </citation>
    <scope>NUCLEOTIDE SEQUENCE [LARGE SCALE GENOMIC DNA]</scope>
    <source>
        <strain evidence="4 5">MCA 4198</strain>
    </source>
</reference>
<dbReference type="InterPro" id="IPR051609">
    <property type="entry name" value="NmrA/Isoflavone_reductase-like"/>
</dbReference>
<protein>
    <submittedName>
        <fullName evidence="4">NAD(P)-binding protein</fullName>
    </submittedName>
</protein>
<dbReference type="InterPro" id="IPR008030">
    <property type="entry name" value="NmrA-like"/>
</dbReference>
<dbReference type="SUPFAM" id="SSF51735">
    <property type="entry name" value="NAD(P)-binding Rossmann-fold domains"/>
    <property type="match status" value="1"/>
</dbReference>
<sequence>MSSHFTSFAVAGGTGQIGKNIAASLLSHGLRVVVLTRSSSSKVAEGAEARVVASYDDVDTLAKALQGVEVVINALGQESLAGESGSNLARAAKKAGAELVLANHWGVDLEAIKKGSTGVHPFLLGKLAFPSFVNELGLAYLQIHIGLLTSVFPLLTSVDSEKKTATIVGPGDTKFTITSEEDVGRFVGDAFAKLPKKDLLNQTLGVSGRVATLNELLAGYSITHVDPKEALEQSRDVAGLGVKSFFTWLLLIIHTGESLIKPDNTSVGFVSKDTAVHL</sequence>
<name>A0A316YJW5_9BASI</name>
<dbReference type="Pfam" id="PF05368">
    <property type="entry name" value="NmrA"/>
    <property type="match status" value="1"/>
</dbReference>
<feature type="domain" description="NmrA-like" evidence="3">
    <location>
        <begin position="9"/>
        <end position="221"/>
    </location>
</feature>
<dbReference type="EMBL" id="KZ819637">
    <property type="protein sequence ID" value="PWN89717.1"/>
    <property type="molecule type" value="Genomic_DNA"/>
</dbReference>
<keyword evidence="5" id="KW-1185">Reference proteome</keyword>
<keyword evidence="2" id="KW-0560">Oxidoreductase</keyword>
<organism evidence="4 5">
    <name type="scientific">Acaromyces ingoldii</name>
    <dbReference type="NCBI Taxonomy" id="215250"/>
    <lineage>
        <taxon>Eukaryota</taxon>
        <taxon>Fungi</taxon>
        <taxon>Dikarya</taxon>
        <taxon>Basidiomycota</taxon>
        <taxon>Ustilaginomycotina</taxon>
        <taxon>Exobasidiomycetes</taxon>
        <taxon>Exobasidiales</taxon>
        <taxon>Cryptobasidiaceae</taxon>
        <taxon>Acaromyces</taxon>
    </lineage>
</organism>
<evidence type="ECO:0000256" key="2">
    <source>
        <dbReference type="ARBA" id="ARBA00023002"/>
    </source>
</evidence>
<gene>
    <name evidence="4" type="ORF">FA10DRAFT_152171</name>
</gene>
<dbReference type="GeneID" id="37040021"/>
<accession>A0A316YJW5</accession>
<proteinExistence type="predicted"/>
<dbReference type="InParanoid" id="A0A316YJW5"/>
<dbReference type="GO" id="GO:0016491">
    <property type="term" value="F:oxidoreductase activity"/>
    <property type="evidence" value="ECO:0007669"/>
    <property type="project" value="UniProtKB-KW"/>
</dbReference>
<dbReference type="PANTHER" id="PTHR47706">
    <property type="entry name" value="NMRA-LIKE FAMILY PROTEIN"/>
    <property type="match status" value="1"/>
</dbReference>
<evidence type="ECO:0000256" key="1">
    <source>
        <dbReference type="ARBA" id="ARBA00022857"/>
    </source>
</evidence>
<dbReference type="Proteomes" id="UP000245768">
    <property type="component" value="Unassembled WGS sequence"/>
</dbReference>
<dbReference type="InterPro" id="IPR036291">
    <property type="entry name" value="NAD(P)-bd_dom_sf"/>
</dbReference>
<evidence type="ECO:0000259" key="3">
    <source>
        <dbReference type="Pfam" id="PF05368"/>
    </source>
</evidence>
<keyword evidence="1" id="KW-0521">NADP</keyword>
<dbReference type="AlphaFoldDB" id="A0A316YJW5"/>
<dbReference type="RefSeq" id="XP_025376915.1">
    <property type="nucleotide sequence ID" value="XM_025518105.1"/>
</dbReference>
<dbReference type="Gene3D" id="3.40.50.720">
    <property type="entry name" value="NAD(P)-binding Rossmann-like Domain"/>
    <property type="match status" value="1"/>
</dbReference>
<evidence type="ECO:0000313" key="4">
    <source>
        <dbReference type="EMBL" id="PWN89717.1"/>
    </source>
</evidence>
<dbReference type="STRING" id="215250.A0A316YJW5"/>
<dbReference type="PANTHER" id="PTHR47706:SF9">
    <property type="entry name" value="NMRA-LIKE DOMAIN-CONTAINING PROTEIN-RELATED"/>
    <property type="match status" value="1"/>
</dbReference>
<dbReference type="OrthoDB" id="9974981at2759"/>
<evidence type="ECO:0000313" key="5">
    <source>
        <dbReference type="Proteomes" id="UP000245768"/>
    </source>
</evidence>